<dbReference type="GO" id="GO:0005814">
    <property type="term" value="C:centriole"/>
    <property type="evidence" value="ECO:0007669"/>
    <property type="project" value="UniProtKB-SubCell"/>
</dbReference>
<dbReference type="CDD" id="cd13115">
    <property type="entry name" value="POLO_box_Plk4_2"/>
    <property type="match status" value="1"/>
</dbReference>
<feature type="domain" description="Cryptic POLO box 2 (CPB2)" evidence="21">
    <location>
        <begin position="506"/>
        <end position="617"/>
    </location>
</feature>
<dbReference type="InterPro" id="IPR017441">
    <property type="entry name" value="Protein_kinase_ATP_BS"/>
</dbReference>
<dbReference type="InterPro" id="IPR046437">
    <property type="entry name" value="Ser_Thr-PK_POLO_box_1_sf"/>
</dbReference>
<evidence type="ECO:0000256" key="14">
    <source>
        <dbReference type="ARBA" id="ARBA00030924"/>
    </source>
</evidence>
<evidence type="ECO:0000313" key="22">
    <source>
        <dbReference type="EMBL" id="CAD7246356.1"/>
    </source>
</evidence>
<dbReference type="InterPro" id="IPR000719">
    <property type="entry name" value="Prot_kinase_dom"/>
</dbReference>
<dbReference type="EC" id="2.7.11.21" evidence="2"/>
<keyword evidence="11" id="KW-0206">Cytoskeleton</keyword>
<dbReference type="PROSITE" id="PS51985">
    <property type="entry name" value="CPB2"/>
    <property type="match status" value="1"/>
</dbReference>
<dbReference type="GO" id="GO:0005634">
    <property type="term" value="C:nucleus"/>
    <property type="evidence" value="ECO:0007669"/>
    <property type="project" value="TreeGrafter"/>
</dbReference>
<dbReference type="PANTHER" id="PTHR24345">
    <property type="entry name" value="SERINE/THREONINE-PROTEIN KINASE PLK"/>
    <property type="match status" value="1"/>
</dbReference>
<reference evidence="22" key="1">
    <citation type="submission" date="2020-11" db="EMBL/GenBank/DDBJ databases">
        <authorList>
            <person name="Tran Van P."/>
        </authorList>
    </citation>
    <scope>NUCLEOTIDE SEQUENCE</scope>
</reference>
<dbReference type="GO" id="GO:0004674">
    <property type="term" value="F:protein serine/threonine kinase activity"/>
    <property type="evidence" value="ECO:0007669"/>
    <property type="project" value="UniProtKB-KW"/>
</dbReference>
<evidence type="ECO:0000256" key="13">
    <source>
        <dbReference type="ARBA" id="ARBA00030429"/>
    </source>
</evidence>
<dbReference type="InterPro" id="IPR011009">
    <property type="entry name" value="Kinase-like_dom_sf"/>
</dbReference>
<dbReference type="Gene3D" id="3.30.1120.120">
    <property type="match status" value="1"/>
</dbReference>
<dbReference type="Pfam" id="PF18190">
    <property type="entry name" value="Plk4_PB1"/>
    <property type="match status" value="1"/>
</dbReference>
<dbReference type="FunFam" id="3.30.1120.120:FF:000001">
    <property type="entry name" value="serine/threonine-protein kinase PLK4 isoform X2"/>
    <property type="match status" value="1"/>
</dbReference>
<dbReference type="EMBL" id="CAJPEV010001109">
    <property type="protein sequence ID" value="CAG0890787.1"/>
    <property type="molecule type" value="Genomic_DNA"/>
</dbReference>
<dbReference type="OrthoDB" id="10004143at2759"/>
<keyword evidence="7 17" id="KW-0547">Nucleotide-binding</keyword>
<protein>
    <recommendedName>
        <fullName evidence="3">Serine/threonine-protein kinase PLK4</fullName>
        <ecNumber evidence="2">2.7.11.21</ecNumber>
    </recommendedName>
    <alternativeName>
        <fullName evidence="12">Polo-like kinase 4</fullName>
    </alternativeName>
    <alternativeName>
        <fullName evidence="13 14">Serine/threonine-protein kinase SAK</fullName>
    </alternativeName>
</protein>
<evidence type="ECO:0000256" key="5">
    <source>
        <dbReference type="ARBA" id="ARBA00022527"/>
    </source>
</evidence>
<evidence type="ECO:0000256" key="10">
    <source>
        <dbReference type="ARBA" id="ARBA00022843"/>
    </source>
</evidence>
<dbReference type="FunFam" id="3.30.200.20:FF:000042">
    <property type="entry name" value="Aurora kinase A"/>
    <property type="match status" value="1"/>
</dbReference>
<accession>A0A7R8XAL7</accession>
<evidence type="ECO:0000256" key="7">
    <source>
        <dbReference type="ARBA" id="ARBA00022741"/>
    </source>
</evidence>
<name>A0A7R8XAL7_9CRUS</name>
<dbReference type="EMBL" id="LR900626">
    <property type="protein sequence ID" value="CAD7246356.1"/>
    <property type="molecule type" value="Genomic_DNA"/>
</dbReference>
<dbReference type="PROSITE" id="PS51984">
    <property type="entry name" value="CPB1"/>
    <property type="match status" value="1"/>
</dbReference>
<gene>
    <name evidence="22" type="ORF">DSTB1V02_LOCUS6206</name>
</gene>
<sequence length="663" mass="75394">MVVIGEKIEDYEVHNLLGRGGFACVYHGKCKASGDEVAIKMIDKKAMSSSGMIKRVQQEVSIHYRLKHPSIVELYTFFEDENYVYLILELCHNGEFQKYLKNHGKQLSEAQAAHYLRQIVKGLLYLQQHKILHRDLTLANILLTKDMDAKIGDFGLATQLNRPDERHLTMCGTPNFISPEVATRSSHGLETDVWSVGCMLYTMLVGKPPFDSQAIRSTLTKVVMGHYEIPDGLTIEAKDIISGLLKKNPMERMKLSNILTHPFMRKYNQTFYGESGLSLDSGMGTMSTRSQPANILTMNPLPEKLILKDVKKLSLQETTPSCVTSNVKGLPASADPEVGICLNLITMDLIFILRRTNLGYCCHSQCHHSQCGDLEKHNKQEQEQETPKETLWNLTEPLNSKRLKPMRQRTKNAILSILQDSEVCVEFLKTRHGIEKVVDVCRISEDGLRVVMYRVNRGKGSEPKDDPPPVPPEGADWLFNFESLPEKYWKKYLYAARFISLVKAKTPKVTLYSSRAKCHLMENEPEHDFEACFYQGERITQVKGNIQVTDGTGKTWTTSMKEYFNLDSSIQDLVKHSEECYSHCLDVEKVMTVLEKNSNRSCFPITIGRKQPPQKDETHSHSNKENESFSPQHFPLTPLGSWDAQVVDVVAWLTQLRDFGLQS</sequence>
<keyword evidence="8" id="KW-0418">Kinase</keyword>
<evidence type="ECO:0000256" key="3">
    <source>
        <dbReference type="ARBA" id="ARBA00020245"/>
    </source>
</evidence>
<dbReference type="CDD" id="cd13114">
    <property type="entry name" value="POLO_box_Plk4_1"/>
    <property type="match status" value="1"/>
</dbReference>
<dbReference type="PROSITE" id="PS00109">
    <property type="entry name" value="PROTEIN_KINASE_TYR"/>
    <property type="match status" value="1"/>
</dbReference>
<dbReference type="Gene3D" id="3.30.1120.130">
    <property type="match status" value="1"/>
</dbReference>
<feature type="region of interest" description="Disordered" evidence="18">
    <location>
        <begin position="606"/>
        <end position="632"/>
    </location>
</feature>
<evidence type="ECO:0000256" key="12">
    <source>
        <dbReference type="ARBA" id="ARBA00030332"/>
    </source>
</evidence>
<dbReference type="FunFam" id="1.10.510.10:FF:000576">
    <property type="entry name" value="Serine/threonine-protein kinase PLK4"/>
    <property type="match status" value="1"/>
</dbReference>
<dbReference type="InterPro" id="IPR047108">
    <property type="entry name" value="Plk4-like_POLO_box_2_sf"/>
</dbReference>
<evidence type="ECO:0000256" key="2">
    <source>
        <dbReference type="ARBA" id="ARBA00012424"/>
    </source>
</evidence>
<dbReference type="InterPro" id="IPR033699">
    <property type="entry name" value="POLO_box_Plk4_1"/>
</dbReference>
<keyword evidence="10" id="KW-0832">Ubl conjugation</keyword>
<feature type="domain" description="Protein kinase" evidence="19">
    <location>
        <begin position="11"/>
        <end position="264"/>
    </location>
</feature>
<proteinExistence type="predicted"/>
<evidence type="ECO:0000259" key="19">
    <source>
        <dbReference type="PROSITE" id="PS50011"/>
    </source>
</evidence>
<evidence type="ECO:0000256" key="6">
    <source>
        <dbReference type="ARBA" id="ARBA00022679"/>
    </source>
</evidence>
<dbReference type="Gene3D" id="1.10.510.10">
    <property type="entry name" value="Transferase(Phosphotransferase) domain 1"/>
    <property type="match status" value="1"/>
</dbReference>
<organism evidence="22">
    <name type="scientific">Darwinula stevensoni</name>
    <dbReference type="NCBI Taxonomy" id="69355"/>
    <lineage>
        <taxon>Eukaryota</taxon>
        <taxon>Metazoa</taxon>
        <taxon>Ecdysozoa</taxon>
        <taxon>Arthropoda</taxon>
        <taxon>Crustacea</taxon>
        <taxon>Oligostraca</taxon>
        <taxon>Ostracoda</taxon>
        <taxon>Podocopa</taxon>
        <taxon>Podocopida</taxon>
        <taxon>Darwinulocopina</taxon>
        <taxon>Darwinuloidea</taxon>
        <taxon>Darwinulidae</taxon>
        <taxon>Darwinula</taxon>
    </lineage>
</organism>
<evidence type="ECO:0000313" key="23">
    <source>
        <dbReference type="Proteomes" id="UP000677054"/>
    </source>
</evidence>
<dbReference type="Pfam" id="PF00069">
    <property type="entry name" value="Pkinase"/>
    <property type="match status" value="1"/>
</dbReference>
<dbReference type="InterPro" id="IPR033698">
    <property type="entry name" value="POLO_box_Plk4_2"/>
</dbReference>
<comment type="catalytic activity">
    <reaction evidence="16">
        <text>L-seryl-[protein] + ATP = O-phospho-L-seryl-[protein] + ADP + H(+)</text>
        <dbReference type="Rhea" id="RHEA:17989"/>
        <dbReference type="Rhea" id="RHEA-COMP:9863"/>
        <dbReference type="Rhea" id="RHEA-COMP:11604"/>
        <dbReference type="ChEBI" id="CHEBI:15378"/>
        <dbReference type="ChEBI" id="CHEBI:29999"/>
        <dbReference type="ChEBI" id="CHEBI:30616"/>
        <dbReference type="ChEBI" id="CHEBI:83421"/>
        <dbReference type="ChEBI" id="CHEBI:456216"/>
        <dbReference type="EC" id="2.7.11.21"/>
    </reaction>
</comment>
<dbReference type="PROSITE" id="PS00107">
    <property type="entry name" value="PROTEIN_KINASE_ATP"/>
    <property type="match status" value="1"/>
</dbReference>
<evidence type="ECO:0000259" key="20">
    <source>
        <dbReference type="PROSITE" id="PS51984"/>
    </source>
</evidence>
<evidence type="ECO:0000256" key="1">
    <source>
        <dbReference type="ARBA" id="ARBA00004114"/>
    </source>
</evidence>
<keyword evidence="9 17" id="KW-0067">ATP-binding</keyword>
<keyword evidence="4" id="KW-0963">Cytoplasm</keyword>
<evidence type="ECO:0000259" key="21">
    <source>
        <dbReference type="PROSITE" id="PS51985"/>
    </source>
</evidence>
<dbReference type="InterPro" id="IPR008266">
    <property type="entry name" value="Tyr_kinase_AS"/>
</dbReference>
<evidence type="ECO:0000256" key="11">
    <source>
        <dbReference type="ARBA" id="ARBA00023212"/>
    </source>
</evidence>
<evidence type="ECO:0000256" key="18">
    <source>
        <dbReference type="SAM" id="MobiDB-lite"/>
    </source>
</evidence>
<dbReference type="PANTHER" id="PTHR24345:SF91">
    <property type="entry name" value="SERINE_THREONINE-PROTEIN KINASE PLK4"/>
    <property type="match status" value="1"/>
</dbReference>
<feature type="domain" description="Cryptic POLO box 1 (CPB1)" evidence="20">
    <location>
        <begin position="390"/>
        <end position="505"/>
    </location>
</feature>
<comment type="catalytic activity">
    <reaction evidence="15">
        <text>L-threonyl-[protein] + ATP = O-phospho-L-threonyl-[protein] + ADP + H(+)</text>
        <dbReference type="Rhea" id="RHEA:46608"/>
        <dbReference type="Rhea" id="RHEA-COMP:11060"/>
        <dbReference type="Rhea" id="RHEA-COMP:11605"/>
        <dbReference type="ChEBI" id="CHEBI:15378"/>
        <dbReference type="ChEBI" id="CHEBI:30013"/>
        <dbReference type="ChEBI" id="CHEBI:30616"/>
        <dbReference type="ChEBI" id="CHEBI:61977"/>
        <dbReference type="ChEBI" id="CHEBI:456216"/>
        <dbReference type="EC" id="2.7.11.21"/>
    </reaction>
</comment>
<dbReference type="PROSITE" id="PS50011">
    <property type="entry name" value="PROTEIN_KINASE_DOM"/>
    <property type="match status" value="1"/>
</dbReference>
<evidence type="ECO:0000256" key="15">
    <source>
        <dbReference type="ARBA" id="ARBA00047802"/>
    </source>
</evidence>
<dbReference type="AlphaFoldDB" id="A0A7R8XAL7"/>
<dbReference type="Pfam" id="PF18409">
    <property type="entry name" value="Plk4_PB2"/>
    <property type="match status" value="1"/>
</dbReference>
<dbReference type="Proteomes" id="UP000677054">
    <property type="component" value="Unassembled WGS sequence"/>
</dbReference>
<evidence type="ECO:0000256" key="16">
    <source>
        <dbReference type="ARBA" id="ARBA00048347"/>
    </source>
</evidence>
<keyword evidence="6" id="KW-0808">Transferase</keyword>
<feature type="compositionally biased region" description="Basic and acidic residues" evidence="18">
    <location>
        <begin position="613"/>
        <end position="627"/>
    </location>
</feature>
<dbReference type="GO" id="GO:0005524">
    <property type="term" value="F:ATP binding"/>
    <property type="evidence" value="ECO:0007669"/>
    <property type="project" value="UniProtKB-UniRule"/>
</dbReference>
<evidence type="ECO:0000256" key="4">
    <source>
        <dbReference type="ARBA" id="ARBA00022490"/>
    </source>
</evidence>
<feature type="binding site" evidence="17">
    <location>
        <position position="40"/>
    </location>
    <ligand>
        <name>ATP</name>
        <dbReference type="ChEBI" id="CHEBI:30616"/>
    </ligand>
</feature>
<keyword evidence="23" id="KW-1185">Reference proteome</keyword>
<evidence type="ECO:0000256" key="8">
    <source>
        <dbReference type="ARBA" id="ARBA00022777"/>
    </source>
</evidence>
<dbReference type="SUPFAM" id="SSF56112">
    <property type="entry name" value="Protein kinase-like (PK-like)"/>
    <property type="match status" value="1"/>
</dbReference>
<evidence type="ECO:0000256" key="17">
    <source>
        <dbReference type="PROSITE-ProRule" id="PRU10141"/>
    </source>
</evidence>
<keyword evidence="5" id="KW-0723">Serine/threonine-protein kinase</keyword>
<comment type="subcellular location">
    <subcellularLocation>
        <location evidence="1">Cytoplasm</location>
        <location evidence="1">Cytoskeleton</location>
        <location evidence="1">Microtubule organizing center</location>
        <location evidence="1">Centrosome</location>
        <location evidence="1">Centriole</location>
    </subcellularLocation>
</comment>
<evidence type="ECO:0000256" key="9">
    <source>
        <dbReference type="ARBA" id="ARBA00022840"/>
    </source>
</evidence>